<keyword evidence="3 5" id="KW-1133">Transmembrane helix</keyword>
<feature type="transmembrane region" description="Helical" evidence="5">
    <location>
        <begin position="164"/>
        <end position="182"/>
    </location>
</feature>
<evidence type="ECO:0000256" key="5">
    <source>
        <dbReference type="SAM" id="Phobius"/>
    </source>
</evidence>
<organism evidence="6 7">
    <name type="scientific">Actinobacillus equuli subsp. equuli</name>
    <dbReference type="NCBI Taxonomy" id="202947"/>
    <lineage>
        <taxon>Bacteria</taxon>
        <taxon>Pseudomonadati</taxon>
        <taxon>Pseudomonadota</taxon>
        <taxon>Gammaproteobacteria</taxon>
        <taxon>Pasteurellales</taxon>
        <taxon>Pasteurellaceae</taxon>
        <taxon>Actinobacillus</taxon>
    </lineage>
</organism>
<sequence length="402" mass="45724">MKAVKDSVIYLGGELISKAVPFLLLPYLSRKLGVQGYGELSYYQTYLVLFLILVGLSQEGAVARYFYFYGKRSLNLVVSTGYAYTILVGSIILAVCWYFNAEIIAYLAISAVFQSFLAVQLSVRQCQKQAIPYMVIQSLTSFVSVILTVAMLEFYQTDLVEKRILAILFGNLIVFCLAYFLYSRKITRNRRFSLHQHKLGLMYLLGFGIPLLLHQASFYLKGQLDRIFIFHQFSQIDLGLYAMGAQIAAILMILLQALNKATLPYFYEGLKQKTITLNKVHKWAAYSLLFVPIPSLVMWMIPESVVVWLLGNQFIGTKYFIILFLLSTSLTVPYFILVNYLFYYGKNKIISFSSVLSTVVYVISLLLLAKTKIEYVPYASIIGGASLLPILYSMTKRVRTET</sequence>
<dbReference type="GO" id="GO:0016020">
    <property type="term" value="C:membrane"/>
    <property type="evidence" value="ECO:0007669"/>
    <property type="project" value="UniProtKB-SubCell"/>
</dbReference>
<feature type="transmembrane region" description="Helical" evidence="5">
    <location>
        <begin position="74"/>
        <end position="97"/>
    </location>
</feature>
<feature type="transmembrane region" description="Helical" evidence="5">
    <location>
        <begin position="321"/>
        <end position="342"/>
    </location>
</feature>
<keyword evidence="4 5" id="KW-0472">Membrane</keyword>
<keyword evidence="7" id="KW-1185">Reference proteome</keyword>
<evidence type="ECO:0000313" key="7">
    <source>
        <dbReference type="Proteomes" id="UP001142444"/>
    </source>
</evidence>
<dbReference type="CDD" id="cd13128">
    <property type="entry name" value="MATE_Wzx_like"/>
    <property type="match status" value="1"/>
</dbReference>
<feature type="transmembrane region" description="Helical" evidence="5">
    <location>
        <begin position="103"/>
        <end position="123"/>
    </location>
</feature>
<dbReference type="InterPro" id="IPR052556">
    <property type="entry name" value="PolySynth_Transporter"/>
</dbReference>
<evidence type="ECO:0000256" key="3">
    <source>
        <dbReference type="ARBA" id="ARBA00022989"/>
    </source>
</evidence>
<reference evidence="6" key="2">
    <citation type="journal article" date="2023" name="Pathogens">
        <title>Pathological Features and Genomic Characterization of an Actinobacillus equuli subsp. equuli Bearing Unique Virulence-Associated Genes from an Adult Horse with Pleuropneumonia.</title>
        <authorList>
            <person name="Kamali M."/>
            <person name="Carossino M."/>
            <person name="Del Piero F."/>
            <person name="Peak L."/>
            <person name="Mitchell M.S."/>
            <person name="Willette J."/>
            <person name="Baker R."/>
            <person name="Li F."/>
            <person name="Kenez A."/>
            <person name="Balasuriya U.B.R."/>
            <person name="Go Y.Y."/>
        </authorList>
    </citation>
    <scope>NUCLEOTIDE SEQUENCE</scope>
    <source>
        <strain evidence="6">4524</strain>
    </source>
</reference>
<dbReference type="RefSeq" id="WP_275217474.1">
    <property type="nucleotide sequence ID" value="NZ_CP103813.1"/>
</dbReference>
<feature type="transmembrane region" description="Helical" evidence="5">
    <location>
        <begin position="7"/>
        <end position="27"/>
    </location>
</feature>
<dbReference type="PANTHER" id="PTHR43424">
    <property type="entry name" value="LOCUS PUTATIVE PROTEIN 1-RELATED"/>
    <property type="match status" value="1"/>
</dbReference>
<feature type="transmembrane region" description="Helical" evidence="5">
    <location>
        <begin position="130"/>
        <end position="152"/>
    </location>
</feature>
<feature type="transmembrane region" description="Helical" evidence="5">
    <location>
        <begin position="47"/>
        <end position="67"/>
    </location>
</feature>
<dbReference type="EMBL" id="JAPHVQ010000002">
    <property type="protein sequence ID" value="MDE8034275.1"/>
    <property type="molecule type" value="Genomic_DNA"/>
</dbReference>
<feature type="transmembrane region" description="Helical" evidence="5">
    <location>
        <begin position="240"/>
        <end position="262"/>
    </location>
</feature>
<proteinExistence type="predicted"/>
<feature type="transmembrane region" description="Helical" evidence="5">
    <location>
        <begin position="349"/>
        <end position="369"/>
    </location>
</feature>
<comment type="subcellular location">
    <subcellularLocation>
        <location evidence="1">Membrane</location>
        <topology evidence="1">Multi-pass membrane protein</topology>
    </subcellularLocation>
</comment>
<dbReference type="PANTHER" id="PTHR43424:SF1">
    <property type="entry name" value="LOCUS PUTATIVE PROTEIN 1-RELATED"/>
    <property type="match status" value="1"/>
</dbReference>
<feature type="transmembrane region" description="Helical" evidence="5">
    <location>
        <begin position="283"/>
        <end position="301"/>
    </location>
</feature>
<name>A0A9X4JD93_ACTEU</name>
<evidence type="ECO:0000256" key="1">
    <source>
        <dbReference type="ARBA" id="ARBA00004141"/>
    </source>
</evidence>
<dbReference type="AlphaFoldDB" id="A0A9X4JD93"/>
<comment type="caution">
    <text evidence="6">The sequence shown here is derived from an EMBL/GenBank/DDBJ whole genome shotgun (WGS) entry which is preliminary data.</text>
</comment>
<keyword evidence="2 5" id="KW-0812">Transmembrane</keyword>
<dbReference type="Pfam" id="PF01943">
    <property type="entry name" value="Polysacc_synt"/>
    <property type="match status" value="1"/>
</dbReference>
<dbReference type="Proteomes" id="UP001142444">
    <property type="component" value="Unassembled WGS sequence"/>
</dbReference>
<feature type="transmembrane region" description="Helical" evidence="5">
    <location>
        <begin position="375"/>
        <end position="394"/>
    </location>
</feature>
<accession>A0A9X4JD93</accession>
<dbReference type="InterPro" id="IPR002797">
    <property type="entry name" value="Polysacc_synth"/>
</dbReference>
<gene>
    <name evidence="6" type="ORF">OQ257_03720</name>
</gene>
<evidence type="ECO:0000313" key="6">
    <source>
        <dbReference type="EMBL" id="MDE8034275.1"/>
    </source>
</evidence>
<reference evidence="6" key="1">
    <citation type="submission" date="2022-11" db="EMBL/GenBank/DDBJ databases">
        <authorList>
            <person name="Kamali M."/>
            <person name="Peak L."/>
            <person name="Go Y.Y."/>
            <person name="Balasuriya U.B.R."/>
            <person name="Carossino M."/>
        </authorList>
    </citation>
    <scope>NUCLEOTIDE SEQUENCE</scope>
    <source>
        <strain evidence="6">4524</strain>
    </source>
</reference>
<evidence type="ECO:0000256" key="4">
    <source>
        <dbReference type="ARBA" id="ARBA00023136"/>
    </source>
</evidence>
<evidence type="ECO:0000256" key="2">
    <source>
        <dbReference type="ARBA" id="ARBA00022692"/>
    </source>
</evidence>
<protein>
    <submittedName>
        <fullName evidence="6">Flippase</fullName>
    </submittedName>
</protein>
<feature type="transmembrane region" description="Helical" evidence="5">
    <location>
        <begin position="202"/>
        <end position="220"/>
    </location>
</feature>